<evidence type="ECO:0000259" key="7">
    <source>
        <dbReference type="PROSITE" id="PS50862"/>
    </source>
</evidence>
<dbReference type="Proteomes" id="UP001445076">
    <property type="component" value="Unassembled WGS sequence"/>
</dbReference>
<dbReference type="InterPro" id="IPR006195">
    <property type="entry name" value="aa-tRNA-synth_II"/>
</dbReference>
<evidence type="ECO:0000256" key="2">
    <source>
        <dbReference type="ARBA" id="ARBA00022741"/>
    </source>
</evidence>
<keyword evidence="2" id="KW-0547">Nucleotide-binding</keyword>
<reference evidence="8 9" key="1">
    <citation type="journal article" date="2024" name="BMC Genomics">
        <title>Genome assembly of redclaw crayfish (Cherax quadricarinatus) provides insights into its immune adaptation and hypoxia tolerance.</title>
        <authorList>
            <person name="Liu Z."/>
            <person name="Zheng J."/>
            <person name="Li H."/>
            <person name="Fang K."/>
            <person name="Wang S."/>
            <person name="He J."/>
            <person name="Zhou D."/>
            <person name="Weng S."/>
            <person name="Chi M."/>
            <person name="Gu Z."/>
            <person name="He J."/>
            <person name="Li F."/>
            <person name="Wang M."/>
        </authorList>
    </citation>
    <scope>NUCLEOTIDE SEQUENCE [LARGE SCALE GENOMIC DNA]</scope>
    <source>
        <strain evidence="8">ZL_2023a</strain>
    </source>
</reference>
<dbReference type="GO" id="GO:0004816">
    <property type="term" value="F:asparagine-tRNA ligase activity"/>
    <property type="evidence" value="ECO:0007669"/>
    <property type="project" value="TreeGrafter"/>
</dbReference>
<dbReference type="PANTHER" id="PTHR22594">
    <property type="entry name" value="ASPARTYL/LYSYL-TRNA SYNTHETASE"/>
    <property type="match status" value="1"/>
</dbReference>
<evidence type="ECO:0000256" key="6">
    <source>
        <dbReference type="SAM" id="MobiDB-lite"/>
    </source>
</evidence>
<organism evidence="8 9">
    <name type="scientific">Cherax quadricarinatus</name>
    <name type="common">Australian red claw crayfish</name>
    <dbReference type="NCBI Taxonomy" id="27406"/>
    <lineage>
        <taxon>Eukaryota</taxon>
        <taxon>Metazoa</taxon>
        <taxon>Ecdysozoa</taxon>
        <taxon>Arthropoda</taxon>
        <taxon>Crustacea</taxon>
        <taxon>Multicrustacea</taxon>
        <taxon>Malacostraca</taxon>
        <taxon>Eumalacostraca</taxon>
        <taxon>Eucarida</taxon>
        <taxon>Decapoda</taxon>
        <taxon>Pleocyemata</taxon>
        <taxon>Astacidea</taxon>
        <taxon>Parastacoidea</taxon>
        <taxon>Parastacidae</taxon>
        <taxon>Cherax</taxon>
    </lineage>
</organism>
<dbReference type="AlphaFoldDB" id="A0AAW0XBN4"/>
<evidence type="ECO:0000256" key="5">
    <source>
        <dbReference type="ARBA" id="ARBA00023146"/>
    </source>
</evidence>
<keyword evidence="3" id="KW-0067">ATP-binding</keyword>
<feature type="non-terminal residue" evidence="8">
    <location>
        <position position="1"/>
    </location>
</feature>
<sequence length="311" mass="33795">KMTNYFGRRTHLTVSGQLHLEALACGLWKVYTINPAFRAENANTRRHLAEFWMVEVEEAFVSSDDHQEGGGGSGGGGGGGDSGGGSGGGSGLHSLMDRLEALVKTSIQSVIDARPDDIAAHWSKNTATQERVMRALDRPFTRLSYTEALTILEEQSASVQGSASVQSASVQGSASVFGSDLSRDQELRLTRHLGDTPVILTHFPAETKPFYMCHCHHDPKLVLAVDLLLPGVGEVAGGGVRENNVAVLHHRLQQQQLLETLGWYLELRRLGGCPPTAGFGLGFERLLQFMLGISNIKDTIAFPRWSYHCLC</sequence>
<dbReference type="InterPro" id="IPR045864">
    <property type="entry name" value="aa-tRNA-synth_II/BPL/LPL"/>
</dbReference>
<feature type="domain" description="Aminoacyl-transfer RNA synthetases class-II family profile" evidence="7">
    <location>
        <begin position="29"/>
        <end position="303"/>
    </location>
</feature>
<dbReference type="PROSITE" id="PS50862">
    <property type="entry name" value="AA_TRNA_LIGASE_II"/>
    <property type="match status" value="1"/>
</dbReference>
<dbReference type="EMBL" id="JARKIK010000043">
    <property type="protein sequence ID" value="KAK8737022.1"/>
    <property type="molecule type" value="Genomic_DNA"/>
</dbReference>
<dbReference type="GO" id="GO:0005739">
    <property type="term" value="C:mitochondrion"/>
    <property type="evidence" value="ECO:0007669"/>
    <property type="project" value="TreeGrafter"/>
</dbReference>
<dbReference type="GO" id="GO:0005524">
    <property type="term" value="F:ATP binding"/>
    <property type="evidence" value="ECO:0007669"/>
    <property type="project" value="UniProtKB-KW"/>
</dbReference>
<dbReference type="Gene3D" id="3.30.930.10">
    <property type="entry name" value="Bira Bifunctional Protein, Domain 2"/>
    <property type="match status" value="1"/>
</dbReference>
<name>A0AAW0XBN4_CHEQU</name>
<dbReference type="InterPro" id="IPR004364">
    <property type="entry name" value="Aa-tRNA-synt_II"/>
</dbReference>
<evidence type="ECO:0000256" key="3">
    <source>
        <dbReference type="ARBA" id="ARBA00022840"/>
    </source>
</evidence>
<dbReference type="SUPFAM" id="SSF55681">
    <property type="entry name" value="Class II aaRS and biotin synthetases"/>
    <property type="match status" value="1"/>
</dbReference>
<dbReference type="Pfam" id="PF00152">
    <property type="entry name" value="tRNA-synt_2"/>
    <property type="match status" value="2"/>
</dbReference>
<dbReference type="PANTHER" id="PTHR22594:SF34">
    <property type="entry name" value="ASPARAGINE--TRNA LIGASE, MITOCHONDRIAL-RELATED"/>
    <property type="match status" value="1"/>
</dbReference>
<keyword evidence="4" id="KW-0648">Protein biosynthesis</keyword>
<evidence type="ECO:0000256" key="4">
    <source>
        <dbReference type="ARBA" id="ARBA00022917"/>
    </source>
</evidence>
<feature type="region of interest" description="Disordered" evidence="6">
    <location>
        <begin position="63"/>
        <end position="91"/>
    </location>
</feature>
<gene>
    <name evidence="8" type="ORF">OTU49_004762</name>
</gene>
<evidence type="ECO:0000256" key="1">
    <source>
        <dbReference type="ARBA" id="ARBA00022598"/>
    </source>
</evidence>
<dbReference type="InterPro" id="IPR002312">
    <property type="entry name" value="Asp/Asn-tRNA-synth_IIb"/>
</dbReference>
<evidence type="ECO:0000313" key="8">
    <source>
        <dbReference type="EMBL" id="KAK8737022.1"/>
    </source>
</evidence>
<keyword evidence="5" id="KW-0030">Aminoacyl-tRNA synthetase</keyword>
<dbReference type="GO" id="GO:0006421">
    <property type="term" value="P:asparaginyl-tRNA aminoacylation"/>
    <property type="evidence" value="ECO:0007669"/>
    <property type="project" value="TreeGrafter"/>
</dbReference>
<comment type="caution">
    <text evidence="8">The sequence shown here is derived from an EMBL/GenBank/DDBJ whole genome shotgun (WGS) entry which is preliminary data.</text>
</comment>
<keyword evidence="9" id="KW-1185">Reference proteome</keyword>
<protein>
    <recommendedName>
        <fullName evidence="7">Aminoacyl-transfer RNA synthetases class-II family profile domain-containing protein</fullName>
    </recommendedName>
</protein>
<dbReference type="PRINTS" id="PR01042">
    <property type="entry name" value="TRNASYNTHASP"/>
</dbReference>
<feature type="compositionally biased region" description="Gly residues" evidence="6">
    <location>
        <begin position="69"/>
        <end position="91"/>
    </location>
</feature>
<proteinExistence type="predicted"/>
<evidence type="ECO:0000313" key="9">
    <source>
        <dbReference type="Proteomes" id="UP001445076"/>
    </source>
</evidence>
<accession>A0AAW0XBN4</accession>
<keyword evidence="1" id="KW-0436">Ligase</keyword>